<dbReference type="InterPro" id="IPR038731">
    <property type="entry name" value="RgtA/B/C-like"/>
</dbReference>
<keyword evidence="4" id="KW-0808">Transferase</keyword>
<evidence type="ECO:0000259" key="9">
    <source>
        <dbReference type="Pfam" id="PF13231"/>
    </source>
</evidence>
<protein>
    <recommendedName>
        <fullName evidence="9">Glycosyltransferase RgtA/B/C/D-like domain-containing protein</fullName>
    </recommendedName>
</protein>
<evidence type="ECO:0000256" key="1">
    <source>
        <dbReference type="ARBA" id="ARBA00004651"/>
    </source>
</evidence>
<dbReference type="EMBL" id="UINC01103692">
    <property type="protein sequence ID" value="SVC66265.1"/>
    <property type="molecule type" value="Genomic_DNA"/>
</dbReference>
<dbReference type="Pfam" id="PF13231">
    <property type="entry name" value="PMT_2"/>
    <property type="match status" value="1"/>
</dbReference>
<reference evidence="10" key="1">
    <citation type="submission" date="2018-05" db="EMBL/GenBank/DDBJ databases">
        <authorList>
            <person name="Lanie J.A."/>
            <person name="Ng W.-L."/>
            <person name="Kazmierczak K.M."/>
            <person name="Andrzejewski T.M."/>
            <person name="Davidsen T.M."/>
            <person name="Wayne K.J."/>
            <person name="Tettelin H."/>
            <person name="Glass J.I."/>
            <person name="Rusch D."/>
            <person name="Podicherti R."/>
            <person name="Tsui H.-C.T."/>
            <person name="Winkler M.E."/>
        </authorList>
    </citation>
    <scope>NUCLEOTIDE SEQUENCE</scope>
</reference>
<evidence type="ECO:0000256" key="8">
    <source>
        <dbReference type="SAM" id="Phobius"/>
    </source>
</evidence>
<evidence type="ECO:0000256" key="6">
    <source>
        <dbReference type="ARBA" id="ARBA00022989"/>
    </source>
</evidence>
<evidence type="ECO:0000256" key="7">
    <source>
        <dbReference type="ARBA" id="ARBA00023136"/>
    </source>
</evidence>
<feature type="transmembrane region" description="Helical" evidence="8">
    <location>
        <begin position="261"/>
        <end position="278"/>
    </location>
</feature>
<dbReference type="GO" id="GO:0016763">
    <property type="term" value="F:pentosyltransferase activity"/>
    <property type="evidence" value="ECO:0007669"/>
    <property type="project" value="TreeGrafter"/>
</dbReference>
<keyword evidence="3" id="KW-0328">Glycosyltransferase</keyword>
<dbReference type="AlphaFoldDB" id="A0A382P0Z6"/>
<feature type="transmembrane region" description="Helical" evidence="8">
    <location>
        <begin position="12"/>
        <end position="31"/>
    </location>
</feature>
<feature type="transmembrane region" description="Helical" evidence="8">
    <location>
        <begin position="230"/>
        <end position="249"/>
    </location>
</feature>
<gene>
    <name evidence="10" type="ORF">METZ01_LOCUS319119</name>
</gene>
<evidence type="ECO:0000256" key="5">
    <source>
        <dbReference type="ARBA" id="ARBA00022692"/>
    </source>
</evidence>
<keyword evidence="6 8" id="KW-1133">Transmembrane helix</keyword>
<dbReference type="GO" id="GO:0005886">
    <property type="term" value="C:plasma membrane"/>
    <property type="evidence" value="ECO:0007669"/>
    <property type="project" value="UniProtKB-SubCell"/>
</dbReference>
<feature type="domain" description="Glycosyltransferase RgtA/B/C/D-like" evidence="9">
    <location>
        <begin position="2"/>
        <end position="147"/>
    </location>
</feature>
<name>A0A382P0Z6_9ZZZZ</name>
<evidence type="ECO:0000256" key="3">
    <source>
        <dbReference type="ARBA" id="ARBA00022676"/>
    </source>
</evidence>
<dbReference type="InterPro" id="IPR050297">
    <property type="entry name" value="LipidA_mod_glycosyltrf_83"/>
</dbReference>
<feature type="transmembrane region" description="Helical" evidence="8">
    <location>
        <begin position="65"/>
        <end position="82"/>
    </location>
</feature>
<organism evidence="10">
    <name type="scientific">marine metagenome</name>
    <dbReference type="NCBI Taxonomy" id="408172"/>
    <lineage>
        <taxon>unclassified sequences</taxon>
        <taxon>metagenomes</taxon>
        <taxon>ecological metagenomes</taxon>
    </lineage>
</organism>
<dbReference type="PANTHER" id="PTHR33908:SF11">
    <property type="entry name" value="MEMBRANE PROTEIN"/>
    <property type="match status" value="1"/>
</dbReference>
<evidence type="ECO:0000256" key="2">
    <source>
        <dbReference type="ARBA" id="ARBA00022475"/>
    </source>
</evidence>
<feature type="transmembrane region" description="Helical" evidence="8">
    <location>
        <begin position="94"/>
        <end position="117"/>
    </location>
</feature>
<sequence length="334" mass="37649">FVYLITGRSFLLLQSISVFVGVLSVYATWLLGSEIWGQRAGRRAAWVMALFPTVVMYSALPLREVYLVCLLMFGLVWVARWVRQGRAKHAIWAFLLFGVGIFFHGSIFLVALAFLMVIASKISWQGARSFLQGRLRLTALAGLLVIAGGIIFWSMSGSGIDKLGRLSNLYDLDRWVYESQKRYYADGHQGNAVYPEWTIPETVGDLVWAVPLKITYLLFSPFPWDIKTPSHLIGLIDSLLYLGLVIVIFRNIKTIWRNEAARTVLLVILPFVFAYGIGTSNFGTSLRHRAKFVGVLIMLASFWLARLVIHRQPAQRKISTAHPNQNISTGIPNK</sequence>
<keyword evidence="5 8" id="KW-0812">Transmembrane</keyword>
<proteinExistence type="predicted"/>
<accession>A0A382P0Z6</accession>
<keyword evidence="7 8" id="KW-0472">Membrane</keyword>
<dbReference type="GO" id="GO:0008610">
    <property type="term" value="P:lipid biosynthetic process"/>
    <property type="evidence" value="ECO:0007669"/>
    <property type="project" value="UniProtKB-ARBA"/>
</dbReference>
<feature type="transmembrane region" description="Helical" evidence="8">
    <location>
        <begin position="137"/>
        <end position="155"/>
    </location>
</feature>
<feature type="non-terminal residue" evidence="10">
    <location>
        <position position="1"/>
    </location>
</feature>
<feature type="transmembrane region" description="Helical" evidence="8">
    <location>
        <begin position="290"/>
        <end position="309"/>
    </location>
</feature>
<comment type="subcellular location">
    <subcellularLocation>
        <location evidence="1">Cell membrane</location>
        <topology evidence="1">Multi-pass membrane protein</topology>
    </subcellularLocation>
</comment>
<keyword evidence="2" id="KW-1003">Cell membrane</keyword>
<evidence type="ECO:0000313" key="10">
    <source>
        <dbReference type="EMBL" id="SVC66265.1"/>
    </source>
</evidence>
<dbReference type="PANTHER" id="PTHR33908">
    <property type="entry name" value="MANNOSYLTRANSFERASE YKCB-RELATED"/>
    <property type="match status" value="1"/>
</dbReference>
<evidence type="ECO:0000256" key="4">
    <source>
        <dbReference type="ARBA" id="ARBA00022679"/>
    </source>
</evidence>